<dbReference type="Pfam" id="PF07503">
    <property type="entry name" value="zf-HYPF"/>
    <property type="match status" value="1"/>
</dbReference>
<protein>
    <recommendedName>
        <fullName evidence="1">Acylphosphatase-like domain-containing protein</fullName>
    </recommendedName>
</protein>
<proteinExistence type="predicted"/>
<dbReference type="InterPro" id="IPR036046">
    <property type="entry name" value="Acylphosphatase-like_dom_sf"/>
</dbReference>
<dbReference type="EMBL" id="BARS01053846">
    <property type="protein sequence ID" value="GAG43326.1"/>
    <property type="molecule type" value="Genomic_DNA"/>
</dbReference>
<accession>X0Z438</accession>
<dbReference type="AlphaFoldDB" id="X0Z438"/>
<dbReference type="SUPFAM" id="SSF54975">
    <property type="entry name" value="Acylphosphatase/BLUF domain-like"/>
    <property type="match status" value="1"/>
</dbReference>
<reference evidence="2" key="1">
    <citation type="journal article" date="2014" name="Front. Microbiol.">
        <title>High frequency of phylogenetically diverse reductive dehalogenase-homologous genes in deep subseafloor sedimentary metagenomes.</title>
        <authorList>
            <person name="Kawai M."/>
            <person name="Futagami T."/>
            <person name="Toyoda A."/>
            <person name="Takaki Y."/>
            <person name="Nishi S."/>
            <person name="Hori S."/>
            <person name="Arai W."/>
            <person name="Tsubouchi T."/>
            <person name="Morono Y."/>
            <person name="Uchiyama I."/>
            <person name="Ito T."/>
            <person name="Fujiyama A."/>
            <person name="Inagaki F."/>
            <person name="Takami H."/>
        </authorList>
    </citation>
    <scope>NUCLEOTIDE SEQUENCE</scope>
    <source>
        <strain evidence="2">Expedition CK06-06</strain>
    </source>
</reference>
<dbReference type="PANTHER" id="PTHR42959:SF1">
    <property type="entry name" value="CARBAMOYLTRANSFERASE HYPF"/>
    <property type="match status" value="1"/>
</dbReference>
<dbReference type="GO" id="GO:0051604">
    <property type="term" value="P:protein maturation"/>
    <property type="evidence" value="ECO:0007669"/>
    <property type="project" value="TreeGrafter"/>
</dbReference>
<dbReference type="GO" id="GO:0008270">
    <property type="term" value="F:zinc ion binding"/>
    <property type="evidence" value="ECO:0007669"/>
    <property type="project" value="InterPro"/>
</dbReference>
<comment type="caution">
    <text evidence="2">The sequence shown here is derived from an EMBL/GenBank/DDBJ whole genome shotgun (WGS) entry which is preliminary data.</text>
</comment>
<dbReference type="InterPro" id="IPR017968">
    <property type="entry name" value="Acylphosphatase_CS"/>
</dbReference>
<dbReference type="InterPro" id="IPR011125">
    <property type="entry name" value="Znf_HypF"/>
</dbReference>
<gene>
    <name evidence="2" type="ORF">S01H1_79823</name>
</gene>
<organism evidence="2">
    <name type="scientific">marine sediment metagenome</name>
    <dbReference type="NCBI Taxonomy" id="412755"/>
    <lineage>
        <taxon>unclassified sequences</taxon>
        <taxon>metagenomes</taxon>
        <taxon>ecological metagenomes</taxon>
    </lineage>
</organism>
<sequence length="147" mass="16726">MSEARVNITGRVQGVGFRPFIYRLAVKHGLKGYVKNLGDAGVEVVVEGKRKSIERFLDEVASDSPQVSEIDEITVKYRPLKARYESFIIDKSQRSKRSASGIFPPDIGICPDCIEDMENRRSRWFEYPFTACSWCGPRFTAVRALPY</sequence>
<dbReference type="PANTHER" id="PTHR42959">
    <property type="entry name" value="CARBAMOYLTRANSFERASE"/>
    <property type="match status" value="1"/>
</dbReference>
<dbReference type="InterPro" id="IPR051060">
    <property type="entry name" value="Carbamoyltrans_HypF-like"/>
</dbReference>
<name>X0Z438_9ZZZZ</name>
<evidence type="ECO:0000259" key="1">
    <source>
        <dbReference type="PROSITE" id="PS51160"/>
    </source>
</evidence>
<feature type="domain" description="Acylphosphatase-like" evidence="1">
    <location>
        <begin position="3"/>
        <end position="91"/>
    </location>
</feature>
<evidence type="ECO:0000313" key="2">
    <source>
        <dbReference type="EMBL" id="GAG43326.1"/>
    </source>
</evidence>
<dbReference type="PROSITE" id="PS51160">
    <property type="entry name" value="ACYLPHOSPHATASE_3"/>
    <property type="match status" value="1"/>
</dbReference>
<dbReference type="Pfam" id="PF00708">
    <property type="entry name" value="Acylphosphatase"/>
    <property type="match status" value="1"/>
</dbReference>
<dbReference type="GO" id="GO:0016743">
    <property type="term" value="F:carboxyl- or carbamoyltransferase activity"/>
    <property type="evidence" value="ECO:0007669"/>
    <property type="project" value="TreeGrafter"/>
</dbReference>
<dbReference type="PROSITE" id="PS00150">
    <property type="entry name" value="ACYLPHOSPHATASE_1"/>
    <property type="match status" value="1"/>
</dbReference>
<feature type="non-terminal residue" evidence="2">
    <location>
        <position position="147"/>
    </location>
</feature>
<dbReference type="InterPro" id="IPR001792">
    <property type="entry name" value="Acylphosphatase-like_dom"/>
</dbReference>
<dbReference type="Gene3D" id="3.90.870.50">
    <property type="match status" value="1"/>
</dbReference>